<name>R4TKA7_9CAUD</name>
<reference evidence="1 2" key="1">
    <citation type="submission" date="2012-12" db="EMBL/GenBank/DDBJ databases">
        <authorList>
            <person name="Sencilo A."/>
            <person name="Jacobs-Sera D."/>
            <person name="Russell D.A."/>
            <person name="Ko C."/>
            <person name="Atanasova N."/>
            <person name="Osterlund E."/>
            <person name="Oksanen H.M."/>
            <person name="Bamford D.H."/>
            <person name="Hatfull G.F."/>
            <person name="Roine E."/>
            <person name="Hendrix R.W."/>
        </authorList>
    </citation>
    <scope>NUCLEOTIDE SEQUENCE [LARGE SCALE GENOMIC DNA]</scope>
</reference>
<evidence type="ECO:0000313" key="2">
    <source>
        <dbReference type="Proteomes" id="UP000202022"/>
    </source>
</evidence>
<dbReference type="Proteomes" id="UP000202022">
    <property type="component" value="Segment"/>
</dbReference>
<gene>
    <name evidence="1" type="primary">7</name>
    <name evidence="1" type="ORF">HRTV4_7</name>
</gene>
<accession>R4TKA7</accession>
<evidence type="ECO:0000313" key="1">
    <source>
        <dbReference type="EMBL" id="AGM11102.1"/>
    </source>
</evidence>
<organism evidence="1 2">
    <name type="scientific">Halorubrum tailed virus 4</name>
    <dbReference type="NCBI Taxonomy" id="1273752"/>
    <lineage>
        <taxon>Viruses</taxon>
        <taxon>Duplodnaviria</taxon>
        <taxon>Heunggongvirae</taxon>
        <taxon>Uroviricota</taxon>
        <taxon>Caudoviricetes</taxon>
        <taxon>Kirjokansivirales</taxon>
        <taxon>Haloferuviridae</taxon>
        <taxon>Saldibavirus</taxon>
        <taxon>Saldibavirus natrii</taxon>
        <taxon>Saldibavirus HRTV4</taxon>
    </lineage>
</organism>
<keyword evidence="2" id="KW-1185">Reference proteome</keyword>
<dbReference type="RefSeq" id="YP_008059496.1">
    <property type="nucleotide sequence ID" value="NC_021329.1"/>
</dbReference>
<sequence>MSLPSAVELLTQHPEVAAALAILLRLARAYQSDLSWPEYRAAMRVKRALFPILDLTPIGTAILLVSDKGGRDDAEYVETVDASIREVVRDLRAAGASLHLLSSLKRRPETHGDPVSVAHVVWTIGGEQVECYLFRNDDGTVDVYAHTEASVDNPLAHLTGVQTDGDAHGVMPQLAAADK</sequence>
<proteinExistence type="predicted"/>
<dbReference type="EMBL" id="KC292023">
    <property type="protein sequence ID" value="AGM11102.1"/>
    <property type="molecule type" value="Genomic_DNA"/>
</dbReference>
<protein>
    <submittedName>
        <fullName evidence="1">Uncharacterized protein</fullName>
    </submittedName>
</protein>
<dbReference type="GeneID" id="16194363"/>
<dbReference type="KEGG" id="vg:16194363"/>